<dbReference type="Pfam" id="PF01131">
    <property type="entry name" value="Topoisom_bac"/>
    <property type="match status" value="1"/>
</dbReference>
<feature type="site" description="Interaction with DNA" evidence="10">
    <location>
        <position position="183"/>
    </location>
</feature>
<dbReference type="PROSITE" id="PS00396">
    <property type="entry name" value="TOPO_IA_1"/>
    <property type="match status" value="1"/>
</dbReference>
<evidence type="ECO:0000256" key="1">
    <source>
        <dbReference type="ARBA" id="ARBA00000213"/>
    </source>
</evidence>
<dbReference type="CDD" id="cd03363">
    <property type="entry name" value="TOPRIM_TopoIA_TopoI"/>
    <property type="match status" value="1"/>
</dbReference>
<comment type="catalytic activity">
    <reaction evidence="1 10">
        <text>ATP-independent breakage of single-stranded DNA, followed by passage and rejoining.</text>
        <dbReference type="EC" id="5.6.2.1"/>
    </reaction>
</comment>
<evidence type="ECO:0000256" key="6">
    <source>
        <dbReference type="ARBA" id="ARBA00022842"/>
    </source>
</evidence>
<keyword evidence="8 10" id="KW-0238">DNA-binding</keyword>
<comment type="subunit">
    <text evidence="10">Monomer.</text>
</comment>
<dbReference type="SUPFAM" id="SSF57783">
    <property type="entry name" value="Zinc beta-ribbon"/>
    <property type="match status" value="1"/>
</dbReference>
<dbReference type="GO" id="GO:0003917">
    <property type="term" value="F:DNA topoisomerase type I (single strand cut, ATP-independent) activity"/>
    <property type="evidence" value="ECO:0007669"/>
    <property type="project" value="UniProtKB-UniRule"/>
</dbReference>
<sequence length="734" mass="82445">MTDTLQHLQAEDNSAQGSAVQKAAAKPKRKTAKKPAAKKGAGKKLVIVESPAKGKTIKKYLGRGYEVVASMGHIRDLPKSKLGVDIENDFTPQYINIRSQSATIKELKAQAKQSSMVYLATDPDREGEAISWHLTTLLGLPEGLQNRVTFNEITKTGVKNGMAAPRTIDMDLVDAQQARRVLDRLVGYKISPLLWRKIRSGLSAGRVQSVVVSLIVKREDEILSFVPEEYWSIEAVLHKQDNFKEFTAKFLGKNGEKIALHNKDEADAILKELEGARYVVQEVKLGTRKKSPPPPFITSTLQQEASRRFGFQSRRTMQAAQELYEGMDVEGFGTLGLITYMRTDSLRLSDEARQGAKEYILSTYGERYYPETPRIYKSKNAQDGHEAIRPTTPSLTPAMAKDSLTSDQFKIYKLVWERFMASQMESCVMKTVRALIDANGYTFGASGYRVEFDGYTVLYDEAKDEEKAQQGMLPPLEAQEELVLQNIQGNQHFTAPPPRYTEASLIKTLEENGIGRPSTYAPTIGTVLSRRYVEREGRQLKPTELGRVTNQLITDNFHEIVDVDFTANMESQLDLVEAGKLPWKQVIRDFYGEFEKELEAADKNITGEKIALQDEVTDVICEKCGRNMVIKHGRYGKFLACPGYPECKNTKRLVTKAEGTCPRCGRELEEKTSKKGKKFFGCSGYPDCDFMTWDTPLKDTCPVCGKTLLRKNGKNGKIYCSNEHCDFEKGLDEV</sequence>
<evidence type="ECO:0000256" key="9">
    <source>
        <dbReference type="ARBA" id="ARBA00023235"/>
    </source>
</evidence>
<feature type="region of interest" description="Interaction with DNA" evidence="10">
    <location>
        <begin position="203"/>
        <end position="208"/>
    </location>
</feature>
<dbReference type="Gene3D" id="3.40.50.140">
    <property type="match status" value="1"/>
</dbReference>
<dbReference type="Gene3D" id="2.70.20.10">
    <property type="entry name" value="Topoisomerase I, domain 3"/>
    <property type="match status" value="1"/>
</dbReference>
<dbReference type="InterPro" id="IPR013497">
    <property type="entry name" value="Topo_IA_cen"/>
</dbReference>
<name>A0A9D1AK95_9FIRM</name>
<proteinExistence type="inferred from homology"/>
<dbReference type="SMART" id="SM00437">
    <property type="entry name" value="TOP1Ac"/>
    <property type="match status" value="1"/>
</dbReference>
<feature type="compositionally biased region" description="Polar residues" evidence="11">
    <location>
        <begin position="1"/>
        <end position="19"/>
    </location>
</feature>
<evidence type="ECO:0000256" key="5">
    <source>
        <dbReference type="ARBA" id="ARBA00022833"/>
    </source>
</evidence>
<dbReference type="InterPro" id="IPR003602">
    <property type="entry name" value="Topo_IA_DNA-bd_dom"/>
</dbReference>
<evidence type="ECO:0000256" key="3">
    <source>
        <dbReference type="ARBA" id="ARBA00022723"/>
    </source>
</evidence>
<accession>A0A9D1AK95</accession>
<keyword evidence="5" id="KW-0862">Zinc</keyword>
<keyword evidence="7 10" id="KW-0799">Topoisomerase</keyword>
<feature type="region of interest" description="Disordered" evidence="11">
    <location>
        <begin position="380"/>
        <end position="399"/>
    </location>
</feature>
<reference evidence="14" key="2">
    <citation type="journal article" date="2021" name="PeerJ">
        <title>Extensive microbial diversity within the chicken gut microbiome revealed by metagenomics and culture.</title>
        <authorList>
            <person name="Gilroy R."/>
            <person name="Ravi A."/>
            <person name="Getino M."/>
            <person name="Pursley I."/>
            <person name="Horton D.L."/>
            <person name="Alikhan N.F."/>
            <person name="Baker D."/>
            <person name="Gharbi K."/>
            <person name="Hall N."/>
            <person name="Watson M."/>
            <person name="Adriaenssens E.M."/>
            <person name="Foster-Nyarko E."/>
            <person name="Jarju S."/>
            <person name="Secka A."/>
            <person name="Antonio M."/>
            <person name="Oren A."/>
            <person name="Chaudhuri R.R."/>
            <person name="La Ragione R."/>
            <person name="Hildebrand F."/>
            <person name="Pallen M.J."/>
        </authorList>
    </citation>
    <scope>NUCLEOTIDE SEQUENCE</scope>
    <source>
        <strain evidence="14">CHK184-25365</strain>
    </source>
</reference>
<keyword evidence="6" id="KW-0460">Magnesium</keyword>
<dbReference type="Pfam" id="PF01751">
    <property type="entry name" value="Toprim"/>
    <property type="match status" value="1"/>
</dbReference>
<dbReference type="GO" id="GO:0003677">
    <property type="term" value="F:DNA binding"/>
    <property type="evidence" value="ECO:0007669"/>
    <property type="project" value="UniProtKB-KW"/>
</dbReference>
<dbReference type="SMART" id="SM00436">
    <property type="entry name" value="TOP1Bc"/>
    <property type="match status" value="1"/>
</dbReference>
<dbReference type="Gene3D" id="1.10.290.10">
    <property type="entry name" value="Topoisomerase I, domain 4"/>
    <property type="match status" value="1"/>
</dbReference>
<evidence type="ECO:0000313" key="14">
    <source>
        <dbReference type="EMBL" id="HIR41735.1"/>
    </source>
</evidence>
<dbReference type="InterPro" id="IPR005733">
    <property type="entry name" value="TopoI_bac-type"/>
</dbReference>
<evidence type="ECO:0000256" key="11">
    <source>
        <dbReference type="SAM" id="MobiDB-lite"/>
    </source>
</evidence>
<dbReference type="PROSITE" id="PS50880">
    <property type="entry name" value="TOPRIM"/>
    <property type="match status" value="1"/>
</dbReference>
<feature type="site" description="Interaction with DNA" evidence="10">
    <location>
        <position position="179"/>
    </location>
</feature>
<dbReference type="AlphaFoldDB" id="A0A9D1AK95"/>
<gene>
    <name evidence="10 14" type="primary">topA</name>
    <name evidence="14" type="ORF">IAB36_07905</name>
</gene>
<dbReference type="Pfam" id="PF01396">
    <property type="entry name" value="Zn_ribbon_Top1"/>
    <property type="match status" value="3"/>
</dbReference>
<dbReference type="SMART" id="SM00493">
    <property type="entry name" value="TOPRIM"/>
    <property type="match status" value="1"/>
</dbReference>
<dbReference type="CDD" id="cd00186">
    <property type="entry name" value="TOP1Ac"/>
    <property type="match status" value="1"/>
</dbReference>
<evidence type="ECO:0000256" key="8">
    <source>
        <dbReference type="ARBA" id="ARBA00023125"/>
    </source>
</evidence>
<protein>
    <recommendedName>
        <fullName evidence="10">DNA topoisomerase 1</fullName>
        <ecNumber evidence="10">5.6.2.1</ecNumber>
    </recommendedName>
    <alternativeName>
        <fullName evidence="10">DNA topoisomerase I</fullName>
    </alternativeName>
</protein>
<dbReference type="InterPro" id="IPR013824">
    <property type="entry name" value="Topo_IA_cen_sub1"/>
</dbReference>
<dbReference type="InterPro" id="IPR013498">
    <property type="entry name" value="Topo_IA_Znf"/>
</dbReference>
<keyword evidence="4" id="KW-0863">Zinc-finger</keyword>
<dbReference type="InterPro" id="IPR034149">
    <property type="entry name" value="TOPRIM_TopoI"/>
</dbReference>
<comment type="similarity">
    <text evidence="2 10">Belongs to the type IA topoisomerase family.</text>
</comment>
<evidence type="ECO:0000259" key="12">
    <source>
        <dbReference type="PROSITE" id="PS50880"/>
    </source>
</evidence>
<dbReference type="PROSITE" id="PS52039">
    <property type="entry name" value="TOPO_IA_2"/>
    <property type="match status" value="1"/>
</dbReference>
<feature type="active site" description="O-(5'-phospho-DNA)-tyrosine intermediate" evidence="10">
    <location>
        <position position="340"/>
    </location>
</feature>
<feature type="domain" description="Toprim" evidence="12">
    <location>
        <begin position="43"/>
        <end position="155"/>
    </location>
</feature>
<feature type="domain" description="Topo IA-type catalytic" evidence="13">
    <location>
        <begin position="169"/>
        <end position="598"/>
    </location>
</feature>
<dbReference type="HAMAP" id="MF_00952">
    <property type="entry name" value="Topoisom_1_prok"/>
    <property type="match status" value="1"/>
</dbReference>
<reference evidence="14" key="1">
    <citation type="submission" date="2020-10" db="EMBL/GenBank/DDBJ databases">
        <authorList>
            <person name="Gilroy R."/>
        </authorList>
    </citation>
    <scope>NUCLEOTIDE SEQUENCE</scope>
    <source>
        <strain evidence="14">CHK184-25365</strain>
    </source>
</reference>
<feature type="site" description="Interaction with DNA" evidence="10">
    <location>
        <position position="180"/>
    </location>
</feature>
<dbReference type="PANTHER" id="PTHR42785:SF1">
    <property type="entry name" value="DNA TOPOISOMERASE"/>
    <property type="match status" value="1"/>
</dbReference>
<dbReference type="NCBIfam" id="TIGR01051">
    <property type="entry name" value="topA_bact"/>
    <property type="match status" value="1"/>
</dbReference>
<dbReference type="GO" id="GO:0005694">
    <property type="term" value="C:chromosome"/>
    <property type="evidence" value="ECO:0007669"/>
    <property type="project" value="InterPro"/>
</dbReference>
<dbReference type="InterPro" id="IPR023406">
    <property type="entry name" value="Topo_IA_AS"/>
</dbReference>
<dbReference type="GO" id="GO:0008270">
    <property type="term" value="F:zinc ion binding"/>
    <property type="evidence" value="ECO:0007669"/>
    <property type="project" value="UniProtKB-KW"/>
</dbReference>
<dbReference type="InterPro" id="IPR028612">
    <property type="entry name" value="Topoisom_1_IA"/>
</dbReference>
<comment type="caution">
    <text evidence="14">The sequence shown here is derived from an EMBL/GenBank/DDBJ whole genome shotgun (WGS) entry which is preliminary data.</text>
</comment>
<dbReference type="GO" id="GO:0006265">
    <property type="term" value="P:DNA topological change"/>
    <property type="evidence" value="ECO:0007669"/>
    <property type="project" value="UniProtKB-UniRule"/>
</dbReference>
<evidence type="ECO:0000256" key="4">
    <source>
        <dbReference type="ARBA" id="ARBA00022771"/>
    </source>
</evidence>
<organism evidence="14 15">
    <name type="scientific">Candidatus Egerieicola pullicola</name>
    <dbReference type="NCBI Taxonomy" id="2840775"/>
    <lineage>
        <taxon>Bacteria</taxon>
        <taxon>Bacillati</taxon>
        <taxon>Bacillota</taxon>
        <taxon>Clostridia</taxon>
        <taxon>Eubacteriales</taxon>
        <taxon>Oscillospiraceae</taxon>
        <taxon>Oscillospiraceae incertae sedis</taxon>
        <taxon>Candidatus Egerieicola</taxon>
    </lineage>
</organism>
<dbReference type="InterPro" id="IPR003601">
    <property type="entry name" value="Topo_IA_2"/>
</dbReference>
<feature type="site" description="Interaction with DNA" evidence="10">
    <location>
        <position position="530"/>
    </location>
</feature>
<keyword evidence="3" id="KW-0479">Metal-binding</keyword>
<evidence type="ECO:0000256" key="10">
    <source>
        <dbReference type="HAMAP-Rule" id="MF_00952"/>
    </source>
</evidence>
<dbReference type="EMBL" id="DVGY01000182">
    <property type="protein sequence ID" value="HIR41735.1"/>
    <property type="molecule type" value="Genomic_DNA"/>
</dbReference>
<dbReference type="Gene3D" id="3.30.65.10">
    <property type="entry name" value="Bacterial Topoisomerase I, domain 1"/>
    <property type="match status" value="2"/>
</dbReference>
<feature type="compositionally biased region" description="Basic residues" evidence="11">
    <location>
        <begin position="25"/>
        <end position="40"/>
    </location>
</feature>
<dbReference type="PANTHER" id="PTHR42785">
    <property type="entry name" value="DNA TOPOISOMERASE, TYPE IA, CORE"/>
    <property type="match status" value="1"/>
</dbReference>
<feature type="site" description="Interaction with DNA" evidence="10">
    <location>
        <position position="195"/>
    </location>
</feature>
<dbReference type="Gene3D" id="1.10.460.10">
    <property type="entry name" value="Topoisomerase I, domain 2"/>
    <property type="match status" value="1"/>
</dbReference>
<dbReference type="SUPFAM" id="SSF56712">
    <property type="entry name" value="Prokaryotic type I DNA topoisomerase"/>
    <property type="match status" value="1"/>
</dbReference>
<feature type="site" description="Interaction with DNA" evidence="10">
    <location>
        <position position="73"/>
    </location>
</feature>
<keyword evidence="9 10" id="KW-0413">Isomerase</keyword>
<evidence type="ECO:0000313" key="15">
    <source>
        <dbReference type="Proteomes" id="UP000886749"/>
    </source>
</evidence>
<dbReference type="InterPro" id="IPR013826">
    <property type="entry name" value="Topo_IA_cen_sub3"/>
</dbReference>
<evidence type="ECO:0000256" key="7">
    <source>
        <dbReference type="ARBA" id="ARBA00023029"/>
    </source>
</evidence>
<dbReference type="InterPro" id="IPR000380">
    <property type="entry name" value="Topo_IA"/>
</dbReference>
<dbReference type="InterPro" id="IPR013825">
    <property type="entry name" value="Topo_IA_cen_sub2"/>
</dbReference>
<dbReference type="EC" id="5.6.2.1" evidence="10"/>
<feature type="site" description="Interaction with DNA" evidence="10">
    <location>
        <position position="188"/>
    </location>
</feature>
<dbReference type="InterPro" id="IPR006171">
    <property type="entry name" value="TOPRIM_dom"/>
</dbReference>
<evidence type="ECO:0000256" key="2">
    <source>
        <dbReference type="ARBA" id="ARBA00009446"/>
    </source>
</evidence>
<dbReference type="Proteomes" id="UP000886749">
    <property type="component" value="Unassembled WGS sequence"/>
</dbReference>
<dbReference type="PRINTS" id="PR00417">
    <property type="entry name" value="PRTPISMRASEI"/>
</dbReference>
<evidence type="ECO:0000259" key="13">
    <source>
        <dbReference type="PROSITE" id="PS52039"/>
    </source>
</evidence>
<comment type="function">
    <text evidence="10">Releases the supercoiling and torsional tension of DNA, which is introduced during the DNA replication and transcription, by transiently cleaving and rejoining one strand of the DNA duplex. Introduces a single-strand break via transesterification at a target site in duplex DNA. The scissile phosphodiester is attacked by the catalytic tyrosine of the enzyme, resulting in the formation of a DNA-(5'-phosphotyrosyl)-enzyme intermediate and the expulsion of a 3'-OH DNA strand. The free DNA strand then undergoes passage around the unbroken strand, thus removing DNA supercoils. Finally, in the religation step, the DNA 3'-OH attacks the covalent intermediate to expel the active-site tyrosine and restore the DNA phosphodiester backbone.</text>
</comment>
<feature type="site" description="Interaction with DNA" evidence="10">
    <location>
        <position position="342"/>
    </location>
</feature>
<dbReference type="InterPro" id="IPR023405">
    <property type="entry name" value="Topo_IA_core_domain"/>
</dbReference>
<feature type="region of interest" description="Disordered" evidence="11">
    <location>
        <begin position="1"/>
        <end position="40"/>
    </location>
</feature>